<evidence type="ECO:0000256" key="7">
    <source>
        <dbReference type="ARBA" id="ARBA00022801"/>
    </source>
</evidence>
<dbReference type="GO" id="GO:0030288">
    <property type="term" value="C:outer membrane-bounded periplasmic space"/>
    <property type="evidence" value="ECO:0007669"/>
    <property type="project" value="TreeGrafter"/>
</dbReference>
<dbReference type="Pfam" id="PF00905">
    <property type="entry name" value="Transpeptidase"/>
    <property type="match status" value="1"/>
</dbReference>
<dbReference type="AlphaFoldDB" id="A0A8J8BBE1"/>
<keyword evidence="5" id="KW-0328">Glycosyltransferase</keyword>
<evidence type="ECO:0000256" key="14">
    <source>
        <dbReference type="SAM" id="Phobius"/>
    </source>
</evidence>
<keyword evidence="18" id="KW-1185">Reference proteome</keyword>
<feature type="transmembrane region" description="Helical" evidence="14">
    <location>
        <begin position="20"/>
        <end position="42"/>
    </location>
</feature>
<dbReference type="GO" id="GO:0006508">
    <property type="term" value="P:proteolysis"/>
    <property type="evidence" value="ECO:0007669"/>
    <property type="project" value="UniProtKB-KW"/>
</dbReference>
<evidence type="ECO:0000259" key="16">
    <source>
        <dbReference type="Pfam" id="PF00912"/>
    </source>
</evidence>
<gene>
    <name evidence="17" type="ORF">KGA66_08280</name>
</gene>
<accession>A0A8J8BBE1</accession>
<keyword evidence="14" id="KW-1133">Transmembrane helix</keyword>
<dbReference type="GO" id="GO:0009252">
    <property type="term" value="P:peptidoglycan biosynthetic process"/>
    <property type="evidence" value="ECO:0007669"/>
    <property type="project" value="UniProtKB-KW"/>
</dbReference>
<dbReference type="FunFam" id="1.10.3810.10:FF:000001">
    <property type="entry name" value="Penicillin-binding protein 1A"/>
    <property type="match status" value="1"/>
</dbReference>
<evidence type="ECO:0000256" key="2">
    <source>
        <dbReference type="ARBA" id="ARBA00007739"/>
    </source>
</evidence>
<keyword evidence="7" id="KW-0378">Hydrolase</keyword>
<dbReference type="GO" id="GO:0008658">
    <property type="term" value="F:penicillin binding"/>
    <property type="evidence" value="ECO:0007669"/>
    <property type="project" value="InterPro"/>
</dbReference>
<evidence type="ECO:0000256" key="13">
    <source>
        <dbReference type="ARBA" id="ARBA00049902"/>
    </source>
</evidence>
<dbReference type="InterPro" id="IPR001264">
    <property type="entry name" value="Glyco_trans_51"/>
</dbReference>
<evidence type="ECO:0000256" key="10">
    <source>
        <dbReference type="ARBA" id="ARBA00023268"/>
    </source>
</evidence>
<keyword evidence="3" id="KW-0121">Carboxypeptidase</keyword>
<evidence type="ECO:0000313" key="17">
    <source>
        <dbReference type="EMBL" id="MBS2963038.1"/>
    </source>
</evidence>
<evidence type="ECO:0000256" key="12">
    <source>
        <dbReference type="ARBA" id="ARBA00034000"/>
    </source>
</evidence>
<evidence type="ECO:0000256" key="4">
    <source>
        <dbReference type="ARBA" id="ARBA00022670"/>
    </source>
</evidence>
<keyword evidence="10" id="KW-0511">Multifunctional enzyme</keyword>
<dbReference type="SUPFAM" id="SSF53955">
    <property type="entry name" value="Lysozyme-like"/>
    <property type="match status" value="1"/>
</dbReference>
<dbReference type="Proteomes" id="UP000677913">
    <property type="component" value="Unassembled WGS sequence"/>
</dbReference>
<dbReference type="Pfam" id="PF00912">
    <property type="entry name" value="Transgly"/>
    <property type="match status" value="1"/>
</dbReference>
<dbReference type="GO" id="GO:0008955">
    <property type="term" value="F:peptidoglycan glycosyltransferase activity"/>
    <property type="evidence" value="ECO:0007669"/>
    <property type="project" value="UniProtKB-EC"/>
</dbReference>
<comment type="similarity">
    <text evidence="1">In the C-terminal section; belongs to the transpeptidase family.</text>
</comment>
<evidence type="ECO:0000256" key="8">
    <source>
        <dbReference type="ARBA" id="ARBA00022960"/>
    </source>
</evidence>
<dbReference type="RefSeq" id="WP_211466350.1">
    <property type="nucleotide sequence ID" value="NZ_JAGSXH010000019.1"/>
</dbReference>
<keyword evidence="14" id="KW-0812">Transmembrane</keyword>
<dbReference type="InterPro" id="IPR023346">
    <property type="entry name" value="Lysozyme-like_dom_sf"/>
</dbReference>
<keyword evidence="4" id="KW-0645">Protease</keyword>
<evidence type="ECO:0000256" key="3">
    <source>
        <dbReference type="ARBA" id="ARBA00022645"/>
    </source>
</evidence>
<evidence type="ECO:0000259" key="15">
    <source>
        <dbReference type="Pfam" id="PF00905"/>
    </source>
</evidence>
<comment type="catalytic activity">
    <reaction evidence="13">
        <text>[GlcNAc-(1-&gt;4)-Mur2Ac(oyl-L-Ala-gamma-D-Glu-L-Lys-D-Ala-D-Ala)](n)-di-trans,octa-cis-undecaprenyl diphosphate + beta-D-GlcNAc-(1-&gt;4)-Mur2Ac(oyl-L-Ala-gamma-D-Glu-L-Lys-D-Ala-D-Ala)-di-trans,octa-cis-undecaprenyl diphosphate = [GlcNAc-(1-&gt;4)-Mur2Ac(oyl-L-Ala-gamma-D-Glu-L-Lys-D-Ala-D-Ala)](n+1)-di-trans,octa-cis-undecaprenyl diphosphate + di-trans,octa-cis-undecaprenyl diphosphate + H(+)</text>
        <dbReference type="Rhea" id="RHEA:23708"/>
        <dbReference type="Rhea" id="RHEA-COMP:9602"/>
        <dbReference type="Rhea" id="RHEA-COMP:9603"/>
        <dbReference type="ChEBI" id="CHEBI:15378"/>
        <dbReference type="ChEBI" id="CHEBI:58405"/>
        <dbReference type="ChEBI" id="CHEBI:60033"/>
        <dbReference type="ChEBI" id="CHEBI:78435"/>
        <dbReference type="EC" id="2.4.99.28"/>
    </reaction>
</comment>
<dbReference type="PANTHER" id="PTHR32282">
    <property type="entry name" value="BINDING PROTEIN TRANSPEPTIDASE, PUTATIVE-RELATED"/>
    <property type="match status" value="1"/>
</dbReference>
<keyword evidence="11" id="KW-0961">Cell wall biogenesis/degradation</keyword>
<feature type="domain" description="Penicillin-binding protein transpeptidase" evidence="15">
    <location>
        <begin position="373"/>
        <end position="646"/>
    </location>
</feature>
<keyword evidence="6" id="KW-0808">Transferase</keyword>
<keyword evidence="14" id="KW-0472">Membrane</keyword>
<comment type="catalytic activity">
    <reaction evidence="12">
        <text>Preferential cleavage: (Ac)2-L-Lys-D-Ala-|-D-Ala. Also transpeptidation of peptidyl-alanyl moieties that are N-acyl substituents of D-alanine.</text>
        <dbReference type="EC" id="3.4.16.4"/>
    </reaction>
</comment>
<dbReference type="EMBL" id="JAGSXH010000019">
    <property type="protein sequence ID" value="MBS2963038.1"/>
    <property type="molecule type" value="Genomic_DNA"/>
</dbReference>
<dbReference type="GO" id="GO:0071555">
    <property type="term" value="P:cell wall organization"/>
    <property type="evidence" value="ECO:0007669"/>
    <property type="project" value="UniProtKB-KW"/>
</dbReference>
<evidence type="ECO:0000256" key="6">
    <source>
        <dbReference type="ARBA" id="ARBA00022679"/>
    </source>
</evidence>
<evidence type="ECO:0000256" key="5">
    <source>
        <dbReference type="ARBA" id="ARBA00022676"/>
    </source>
</evidence>
<feature type="domain" description="Glycosyl transferase family 51" evidence="16">
    <location>
        <begin position="93"/>
        <end position="268"/>
    </location>
</feature>
<dbReference type="InterPro" id="IPR001460">
    <property type="entry name" value="PCN-bd_Tpept"/>
</dbReference>
<sequence>MSKATGAARLRGAGRKLGSLLIFIVISALGGVMLAGLSLPVIGGFGVAAKAASDHFEDLPTDFETPVLPQRSKILADDGSLIAYTWSDDLGGDRVVVPMSRISASMPQALVAIEDVRYYQHGGVDIKGTVRALVHNSQGGNLQGGSTIAQQYVKNVLLLEAGSDKVKQQAAIADTFTRKVTELKYAVAVEKSLTKQQILERYLNLVYFGNGAYGVEAAAERYFSTTAAKLTVPQAALLAALVNSPSAFDPLQHPAEALARRNIVIQDMASPVLKYLTQAQVAGYQRVPLGLNPTPPRHGCISARASSAFFCNYVYETFINDPDYGPTKADRVKLWDMGGLTIRTTMSVKDENAADSAISGYTRATDKVASALAMIEPGTGQIKAMAQSKPMGSNLGETYLNLAGDPAHEGSGGYQAGSSFKIFVGLAALEDGHDPSQVMSVPSPMDDAGTRIAACPGNGQHSVLWTPDYHPGNDDGNPFTGPLDQAFWFSVNTYFLTLEEQTGLCHPAQIAASMGVTQDNDSGDGRPLDQFPSFTLGTNLITPVEMAGAYATVAAHGVYCKPYVITAVTDAAGRKDAAQHPRCRAVLDPNIANELTALLTGVLTQPGATASGLGIGRPAAGKTGTTTSSIATWFDGYTPQLAAAVWTGFIRPDTLKGDYMGNMSVGGKYYYGQIFGATISAPIWHDAMRRALAGLPAQSFTAPHGYPPEPQ</sequence>
<evidence type="ECO:0000256" key="1">
    <source>
        <dbReference type="ARBA" id="ARBA00007090"/>
    </source>
</evidence>
<proteinExistence type="inferred from homology"/>
<dbReference type="Gene3D" id="3.40.710.10">
    <property type="entry name" value="DD-peptidase/beta-lactamase superfamily"/>
    <property type="match status" value="1"/>
</dbReference>
<dbReference type="InterPro" id="IPR050396">
    <property type="entry name" value="Glycosyltr_51/Transpeptidase"/>
</dbReference>
<evidence type="ECO:0000256" key="9">
    <source>
        <dbReference type="ARBA" id="ARBA00022984"/>
    </source>
</evidence>
<keyword evidence="9" id="KW-0573">Peptidoglycan synthesis</keyword>
<dbReference type="InterPro" id="IPR012338">
    <property type="entry name" value="Beta-lactam/transpept-like"/>
</dbReference>
<evidence type="ECO:0000256" key="11">
    <source>
        <dbReference type="ARBA" id="ARBA00023316"/>
    </source>
</evidence>
<reference evidence="17" key="1">
    <citation type="submission" date="2021-04" db="EMBL/GenBank/DDBJ databases">
        <title>Genome based classification of Actinospica acidithermotolerans sp. nov., an actinobacterium isolated from an Indonesian hot spring.</title>
        <authorList>
            <person name="Kusuma A.B."/>
            <person name="Putra K.E."/>
            <person name="Nafisah S."/>
            <person name="Loh J."/>
            <person name="Nouioui I."/>
            <person name="Goodfellow M."/>
        </authorList>
    </citation>
    <scope>NUCLEOTIDE SEQUENCE</scope>
    <source>
        <strain evidence="17">DSM 45618</strain>
    </source>
</reference>
<evidence type="ECO:0000313" key="18">
    <source>
        <dbReference type="Proteomes" id="UP000677913"/>
    </source>
</evidence>
<comment type="caution">
    <text evidence="17">The sequence shown here is derived from an EMBL/GenBank/DDBJ whole genome shotgun (WGS) entry which is preliminary data.</text>
</comment>
<dbReference type="GO" id="GO:0008360">
    <property type="term" value="P:regulation of cell shape"/>
    <property type="evidence" value="ECO:0007669"/>
    <property type="project" value="UniProtKB-KW"/>
</dbReference>
<keyword evidence="8" id="KW-0133">Cell shape</keyword>
<dbReference type="PANTHER" id="PTHR32282:SF33">
    <property type="entry name" value="PEPTIDOGLYCAN GLYCOSYLTRANSFERASE"/>
    <property type="match status" value="1"/>
</dbReference>
<dbReference type="InterPro" id="IPR036950">
    <property type="entry name" value="PBP_transglycosylase"/>
</dbReference>
<protein>
    <submittedName>
        <fullName evidence="17">Penicillin-binding protein</fullName>
    </submittedName>
</protein>
<comment type="similarity">
    <text evidence="2">In the N-terminal section; belongs to the glycosyltransferase 51 family.</text>
</comment>
<dbReference type="GO" id="GO:0009002">
    <property type="term" value="F:serine-type D-Ala-D-Ala carboxypeptidase activity"/>
    <property type="evidence" value="ECO:0007669"/>
    <property type="project" value="UniProtKB-EC"/>
</dbReference>
<dbReference type="SUPFAM" id="SSF56601">
    <property type="entry name" value="beta-lactamase/transpeptidase-like"/>
    <property type="match status" value="1"/>
</dbReference>
<organism evidence="17 18">
    <name type="scientific">Actinocrinis puniceicyclus</name>
    <dbReference type="NCBI Taxonomy" id="977794"/>
    <lineage>
        <taxon>Bacteria</taxon>
        <taxon>Bacillati</taxon>
        <taxon>Actinomycetota</taxon>
        <taxon>Actinomycetes</taxon>
        <taxon>Catenulisporales</taxon>
        <taxon>Actinospicaceae</taxon>
        <taxon>Actinocrinis</taxon>
    </lineage>
</organism>
<name>A0A8J8BBE1_9ACTN</name>
<dbReference type="Gene3D" id="1.10.3810.10">
    <property type="entry name" value="Biosynthetic peptidoglycan transglycosylase-like"/>
    <property type="match status" value="1"/>
</dbReference>